<keyword evidence="5" id="KW-1185">Reference proteome</keyword>
<dbReference type="SUPFAM" id="SSF54928">
    <property type="entry name" value="RNA-binding domain, RBD"/>
    <property type="match status" value="1"/>
</dbReference>
<feature type="region of interest" description="Disordered" evidence="3">
    <location>
        <begin position="786"/>
        <end position="862"/>
    </location>
</feature>
<feature type="compositionally biased region" description="Polar residues" evidence="3">
    <location>
        <begin position="601"/>
        <end position="614"/>
    </location>
</feature>
<evidence type="ECO:0000313" key="7">
    <source>
        <dbReference type="RefSeq" id="XP_006814158.1"/>
    </source>
</evidence>
<dbReference type="InterPro" id="IPR035979">
    <property type="entry name" value="RBD_domain_sf"/>
</dbReference>
<feature type="coiled-coil region" evidence="2">
    <location>
        <begin position="481"/>
        <end position="514"/>
    </location>
</feature>
<evidence type="ECO:0000313" key="5">
    <source>
        <dbReference type="Proteomes" id="UP000694865"/>
    </source>
</evidence>
<keyword evidence="1" id="KW-0694">RNA-binding</keyword>
<feature type="compositionally biased region" description="Basic residues" evidence="3">
    <location>
        <begin position="1"/>
        <end position="12"/>
    </location>
</feature>
<dbReference type="Gene3D" id="3.40.50.800">
    <property type="entry name" value="Anticodon-binding domain"/>
    <property type="match status" value="1"/>
</dbReference>
<feature type="region of interest" description="Disordered" evidence="3">
    <location>
        <begin position="1"/>
        <end position="65"/>
    </location>
</feature>
<dbReference type="InterPro" id="IPR052600">
    <property type="entry name" value="Nuc_rcpt_coact/corep"/>
</dbReference>
<reference evidence="6 7" key="1">
    <citation type="submission" date="2025-05" db="UniProtKB">
        <authorList>
            <consortium name="RefSeq"/>
        </authorList>
    </citation>
    <scope>IDENTIFICATION</scope>
    <source>
        <tissue evidence="6 7">Testes</tissue>
    </source>
</reference>
<feature type="compositionally biased region" description="Gly residues" evidence="3">
    <location>
        <begin position="714"/>
        <end position="750"/>
    </location>
</feature>
<dbReference type="RefSeq" id="XP_006814158.1">
    <property type="nucleotide sequence ID" value="XM_006814095.1"/>
</dbReference>
<feature type="compositionally biased region" description="Gly residues" evidence="3">
    <location>
        <begin position="695"/>
        <end position="704"/>
    </location>
</feature>
<evidence type="ECO:0000256" key="2">
    <source>
        <dbReference type="SAM" id="Coils"/>
    </source>
</evidence>
<organism evidence="5 7">
    <name type="scientific">Saccoglossus kowalevskii</name>
    <name type="common">Acorn worm</name>
    <dbReference type="NCBI Taxonomy" id="10224"/>
    <lineage>
        <taxon>Eukaryota</taxon>
        <taxon>Metazoa</taxon>
        <taxon>Hemichordata</taxon>
        <taxon>Enteropneusta</taxon>
        <taxon>Harrimaniidae</taxon>
        <taxon>Saccoglossus</taxon>
    </lineage>
</organism>
<dbReference type="PROSITE" id="PS50102">
    <property type="entry name" value="RRM"/>
    <property type="match status" value="1"/>
</dbReference>
<dbReference type="InterPro" id="IPR036621">
    <property type="entry name" value="Anticodon-bd_dom_sf"/>
</dbReference>
<accession>A0ABM0M2B7</accession>
<feature type="region of interest" description="Disordered" evidence="3">
    <location>
        <begin position="137"/>
        <end position="235"/>
    </location>
</feature>
<dbReference type="RefSeq" id="XP_002732891.1">
    <property type="nucleotide sequence ID" value="XM_002732845.2"/>
</dbReference>
<protein>
    <submittedName>
        <fullName evidence="6">Nuclear receptor coactivator 5-like isoform X1</fullName>
    </submittedName>
    <submittedName>
        <fullName evidence="7">Nuclear receptor coactivator 5-like isoform X2</fullName>
    </submittedName>
</protein>
<feature type="region of interest" description="Disordered" evidence="3">
    <location>
        <begin position="247"/>
        <end position="279"/>
    </location>
</feature>
<keyword evidence="2" id="KW-0175">Coiled coil</keyword>
<feature type="domain" description="RRM" evidence="4">
    <location>
        <begin position="67"/>
        <end position="138"/>
    </location>
</feature>
<dbReference type="SUPFAM" id="SSF52954">
    <property type="entry name" value="Class II aaRS ABD-related"/>
    <property type="match status" value="1"/>
</dbReference>
<sequence length="862" mass="93866">MSKSRGVYRRRDRSTSSESSSSRQGRDRLRSKSRSRSRTRSSVRSSERDKKTFGNITNSKDPKDIDSRVFIGNLGTEEISRHELDDLFSLCGKVAGVSVHRGFAFVQYFNKEDAERGVEKYNNTYIKSRRVDCNLAGERQKNQEARTVMDRDRDRDRGSREGSRILDYDRFDPYDRPYDRQRSRERSPLRDPYADRYRGRDSELDRRRLLDERDRDPYDRHDPFPPRERDRVDDYYRGRRDVRDIRDERDDPYARDPRRDEIRERDHYERPSARDRLPRAYADFKEPAPQPTPDPIQRPVDCEVIVVNRQQRDYAETVERRLKQIGLIVDIIFLTSDVSLGQALDDVSRRGVLYATMITSQHELHRSVTLNILHGTPQEHRNMPLDDAMTFIARNFERYMQNLREKSLAANLSLATGVELTVPQLLCLLADGKQLTVGELGKVIDYLQDRKNKLLEGEVGNAQLMDVRMTTADDKASTQKLLELQQQQQQQQQLLQQRQQQEEQQQQQADLQAKILKIFNPSGTAASSAPTPTTADNSTANRQNINPFGIASVAASQQPQAKAQPVQPATRPQTSIPSLMDQPVPPPTNVLSKIGKAAESRPQSSAPPVSSTGNAGPGSEPGLSQQNGQASAPGVGINFDNPSVQKALDNLIQSGPNLLKNLGQVSQIVKGATGGQSQAKASLTGPQSASESGYGQAGGLGNSGRGPNVEGRNEGPGGYGGRGEGPGAFGSRGEAPGGSRGGPAGYGGPGRLENYGQNEGGGFGRRVGEDGGFGGGMDGYGGGGFNAPGRGGMDRGFGMGGDPGFGGGGGRGRPGMGPGPGGMGPGPGGMGQGPRAGMGPGAGIGPGMGPGMGMGMGRGRRY</sequence>
<evidence type="ECO:0000313" key="6">
    <source>
        <dbReference type="RefSeq" id="XP_002732891.1"/>
    </source>
</evidence>
<dbReference type="Pfam" id="PF00076">
    <property type="entry name" value="RRM_1"/>
    <property type="match status" value="1"/>
</dbReference>
<feature type="region of interest" description="Disordered" evidence="3">
    <location>
        <begin position="522"/>
        <end position="638"/>
    </location>
</feature>
<dbReference type="InterPro" id="IPR000504">
    <property type="entry name" value="RRM_dom"/>
</dbReference>
<feature type="compositionally biased region" description="Basic and acidic residues" evidence="3">
    <location>
        <begin position="138"/>
        <end position="235"/>
    </location>
</feature>
<evidence type="ECO:0000259" key="4">
    <source>
        <dbReference type="PROSITE" id="PS50102"/>
    </source>
</evidence>
<feature type="compositionally biased region" description="Polar residues" evidence="3">
    <location>
        <begin position="677"/>
        <end position="693"/>
    </location>
</feature>
<dbReference type="Gene3D" id="3.30.70.330">
    <property type="match status" value="1"/>
</dbReference>
<dbReference type="PANTHER" id="PTHR23295">
    <property type="entry name" value="NUCLEAR RECEPTOR COACTIVATOR 5-RELATED"/>
    <property type="match status" value="1"/>
</dbReference>
<dbReference type="Proteomes" id="UP000694865">
    <property type="component" value="Unplaced"/>
</dbReference>
<dbReference type="GeneID" id="100370051"/>
<evidence type="ECO:0000256" key="1">
    <source>
        <dbReference type="PROSITE-ProRule" id="PRU00176"/>
    </source>
</evidence>
<gene>
    <name evidence="6 7" type="primary">LOC100370051</name>
</gene>
<feature type="compositionally biased region" description="Low complexity" evidence="3">
    <location>
        <begin position="551"/>
        <end position="569"/>
    </location>
</feature>
<feature type="region of interest" description="Disordered" evidence="3">
    <location>
        <begin position="677"/>
        <end position="770"/>
    </location>
</feature>
<feature type="compositionally biased region" description="Gly residues" evidence="3">
    <location>
        <begin position="758"/>
        <end position="770"/>
    </location>
</feature>
<feature type="compositionally biased region" description="Basic residues" evidence="3">
    <location>
        <begin position="31"/>
        <end position="41"/>
    </location>
</feature>
<name>A0ABM0M2B7_SACKO</name>
<proteinExistence type="predicted"/>
<evidence type="ECO:0000256" key="3">
    <source>
        <dbReference type="SAM" id="MobiDB-lite"/>
    </source>
</evidence>
<dbReference type="PANTHER" id="PTHR23295:SF6">
    <property type="entry name" value="NEOSIN, ISOFORM A"/>
    <property type="match status" value="1"/>
</dbReference>
<dbReference type="SMART" id="SM00360">
    <property type="entry name" value="RRM"/>
    <property type="match status" value="1"/>
</dbReference>
<feature type="compositionally biased region" description="Low complexity" evidence="3">
    <location>
        <begin position="522"/>
        <end position="541"/>
    </location>
</feature>
<dbReference type="InterPro" id="IPR012677">
    <property type="entry name" value="Nucleotide-bd_a/b_plait_sf"/>
</dbReference>